<dbReference type="AlphaFoldDB" id="A0A7C3ZTH0"/>
<dbReference type="Pfam" id="PF26002">
    <property type="entry name" value="Beta-barrel_AprE"/>
    <property type="match status" value="1"/>
</dbReference>
<evidence type="ECO:0000256" key="5">
    <source>
        <dbReference type="ARBA" id="ARBA00023136"/>
    </source>
</evidence>
<protein>
    <submittedName>
        <fullName evidence="11">HlyD family efflux transporter periplasmic adaptor subunit</fullName>
    </submittedName>
</protein>
<evidence type="ECO:0000313" key="11">
    <source>
        <dbReference type="EMBL" id="HGF99207.1"/>
    </source>
</evidence>
<reference evidence="11" key="1">
    <citation type="journal article" date="2020" name="mSystems">
        <title>Genome- and Community-Level Interaction Insights into Carbon Utilization and Element Cycling Functions of Hydrothermarchaeota in Hydrothermal Sediment.</title>
        <authorList>
            <person name="Zhou Z."/>
            <person name="Liu Y."/>
            <person name="Xu W."/>
            <person name="Pan J."/>
            <person name="Luo Z.H."/>
            <person name="Li M."/>
        </authorList>
    </citation>
    <scope>NUCLEOTIDE SEQUENCE [LARGE SCALE GENOMIC DNA]</scope>
    <source>
        <strain evidence="11">SpSt-374</strain>
    </source>
</reference>
<feature type="region of interest" description="Disordered" evidence="7">
    <location>
        <begin position="69"/>
        <end position="101"/>
    </location>
</feature>
<evidence type="ECO:0000259" key="10">
    <source>
        <dbReference type="Pfam" id="PF26002"/>
    </source>
</evidence>
<feature type="coiled-coil region" evidence="6">
    <location>
        <begin position="412"/>
        <end position="478"/>
    </location>
</feature>
<dbReference type="InterPro" id="IPR000089">
    <property type="entry name" value="Biotin_lipoyl"/>
</dbReference>
<evidence type="ECO:0000256" key="4">
    <source>
        <dbReference type="ARBA" id="ARBA00022989"/>
    </source>
</evidence>
<comment type="caution">
    <text evidence="11">The sequence shown here is derived from an EMBL/GenBank/DDBJ whole genome shotgun (WGS) entry which is preliminary data.</text>
</comment>
<dbReference type="Pfam" id="PF00364">
    <property type="entry name" value="Biotin_lipoyl"/>
    <property type="match status" value="1"/>
</dbReference>
<dbReference type="PRINTS" id="PR01490">
    <property type="entry name" value="RTXTOXIND"/>
</dbReference>
<dbReference type="Gene3D" id="2.40.30.170">
    <property type="match status" value="1"/>
</dbReference>
<evidence type="ECO:0000256" key="7">
    <source>
        <dbReference type="SAM" id="MobiDB-lite"/>
    </source>
</evidence>
<name>A0A7C3ZTH0_9CYAN</name>
<feature type="domain" description="AprE-like beta-barrel" evidence="10">
    <location>
        <begin position="520"/>
        <end position="607"/>
    </location>
</feature>
<feature type="coiled-coil region" evidence="6">
    <location>
        <begin position="193"/>
        <end position="259"/>
    </location>
</feature>
<dbReference type="InterPro" id="IPR058982">
    <property type="entry name" value="Beta-barrel_AprE"/>
</dbReference>
<feature type="compositionally biased region" description="Polar residues" evidence="7">
    <location>
        <begin position="1"/>
        <end position="30"/>
    </location>
</feature>
<dbReference type="Gene3D" id="2.40.50.100">
    <property type="match status" value="1"/>
</dbReference>
<evidence type="ECO:0000256" key="1">
    <source>
        <dbReference type="ARBA" id="ARBA00004167"/>
    </source>
</evidence>
<comment type="subcellular location">
    <subcellularLocation>
        <location evidence="1">Membrane</location>
        <topology evidence="1">Single-pass membrane protein</topology>
    </subcellularLocation>
</comment>
<gene>
    <name evidence="11" type="ORF">ENR15_00645</name>
</gene>
<keyword evidence="6" id="KW-0175">Coiled coil</keyword>
<comment type="similarity">
    <text evidence="2">Belongs to the membrane fusion protein (MFP) (TC 8.A.1) family.</text>
</comment>
<dbReference type="PANTHER" id="PTHR30386">
    <property type="entry name" value="MEMBRANE FUSION SUBUNIT OF EMRAB-TOLC MULTIDRUG EFFLUX PUMP"/>
    <property type="match status" value="1"/>
</dbReference>
<dbReference type="GO" id="GO:0016020">
    <property type="term" value="C:membrane"/>
    <property type="evidence" value="ECO:0007669"/>
    <property type="project" value="UniProtKB-SubCell"/>
</dbReference>
<dbReference type="CDD" id="cd06849">
    <property type="entry name" value="lipoyl_domain"/>
    <property type="match status" value="1"/>
</dbReference>
<accession>A0A7C3ZTH0</accession>
<sequence>MNFQGKSQNGNRYPMLSVSSEGSGKNQGSILQDLPPCSHHIQLRNDASDTAPAAGAVWGGAVAGTISTAPVNAPKSAPNKERQAQTNRTISAPNHSQWSPSVQNLLDKPAATFPRRLIWGGIGFCAVFLTWAWFGQINEVGHAQGELVPQGEVIKVHPVQMGKVAKIAVKEGDTVKKGQVLMELETDISAAEVERLQQQLAGYEMEIVQTKGLLDRLVLEAETRLVIADADIRAHQASIEQARQNIATTKDMLLQQESDTAALELRRQKLQPLLAKTQTLLQQQQTDVEASLARSQGLAPLRENTQDLLQQLQTDLAAKQERVERLKPLVEQGAISQDYLFQAEQAVRESENAIIRTKLADETQTGEKLFEAEQTWRDRQSAMIRTQLSEETMAKERLFEVEQALRDREERITETRGRVEQAAGELERLQAQLAQKQAEAASSQIEAQQRIDQMQLEVTRLASQKAQTQTQITRAKAELKQRFLYIPVDGVVLSLDITHSGEVVQPGKTVAEIAPAGAPLVLAAKIPNREAGLLKTGSKVQLKFDAYPYQEYGIFSGSLTSISPDARVDDRLGSVYNVEIALDRDYVSDKGENIHFKAGQTASADIIIRQRRIVDLMLDPIRQIREGGLNL</sequence>
<evidence type="ECO:0000259" key="9">
    <source>
        <dbReference type="Pfam" id="PF00364"/>
    </source>
</evidence>
<keyword evidence="3 8" id="KW-0812">Transmembrane</keyword>
<evidence type="ECO:0000256" key="2">
    <source>
        <dbReference type="ARBA" id="ARBA00009477"/>
    </source>
</evidence>
<dbReference type="EMBL" id="DSPX01000003">
    <property type="protein sequence ID" value="HGF99207.1"/>
    <property type="molecule type" value="Genomic_DNA"/>
</dbReference>
<feature type="domain" description="Lipoyl-binding" evidence="9">
    <location>
        <begin position="160"/>
        <end position="194"/>
    </location>
</feature>
<feature type="region of interest" description="Disordered" evidence="7">
    <location>
        <begin position="1"/>
        <end position="35"/>
    </location>
</feature>
<evidence type="ECO:0000256" key="8">
    <source>
        <dbReference type="SAM" id="Phobius"/>
    </source>
</evidence>
<dbReference type="InterPro" id="IPR050739">
    <property type="entry name" value="MFP"/>
</dbReference>
<dbReference type="PANTHER" id="PTHR30386:SF26">
    <property type="entry name" value="TRANSPORT PROTEIN COMB"/>
    <property type="match status" value="1"/>
</dbReference>
<keyword evidence="4 8" id="KW-1133">Transmembrane helix</keyword>
<feature type="compositionally biased region" description="Polar residues" evidence="7">
    <location>
        <begin position="84"/>
        <end position="101"/>
    </location>
</feature>
<evidence type="ECO:0000256" key="3">
    <source>
        <dbReference type="ARBA" id="ARBA00022692"/>
    </source>
</evidence>
<dbReference type="SUPFAM" id="SSF111369">
    <property type="entry name" value="HlyD-like secretion proteins"/>
    <property type="match status" value="1"/>
</dbReference>
<proteinExistence type="inferred from homology"/>
<keyword evidence="5 8" id="KW-0472">Membrane</keyword>
<feature type="transmembrane region" description="Helical" evidence="8">
    <location>
        <begin position="117"/>
        <end position="134"/>
    </location>
</feature>
<evidence type="ECO:0000256" key="6">
    <source>
        <dbReference type="SAM" id="Coils"/>
    </source>
</evidence>
<organism evidence="11">
    <name type="scientific">Planktothricoides sp. SpSt-374</name>
    <dbReference type="NCBI Taxonomy" id="2282167"/>
    <lineage>
        <taxon>Bacteria</taxon>
        <taxon>Bacillati</taxon>
        <taxon>Cyanobacteriota</taxon>
        <taxon>Cyanophyceae</taxon>
        <taxon>Oscillatoriophycideae</taxon>
        <taxon>Oscillatoriales</taxon>
        <taxon>Oscillatoriaceae</taxon>
        <taxon>Planktothricoides</taxon>
    </lineage>
</organism>